<dbReference type="InterPro" id="IPR003134">
    <property type="entry name" value="Hs1_Cortactin"/>
</dbReference>
<dbReference type="Proteomes" id="UP000618051">
    <property type="component" value="Unassembled WGS sequence"/>
</dbReference>
<keyword evidence="20" id="KW-0770">Synapse</keyword>
<evidence type="ECO:0000313" key="29">
    <source>
        <dbReference type="EMBL" id="KAG0116601.1"/>
    </source>
</evidence>
<keyword evidence="16" id="KW-0254">Endocytosis</keyword>
<evidence type="ECO:0000256" key="17">
    <source>
        <dbReference type="ARBA" id="ARBA00022737"/>
    </source>
</evidence>
<evidence type="ECO:0000256" key="20">
    <source>
        <dbReference type="ARBA" id="ARBA00023018"/>
    </source>
</evidence>
<evidence type="ECO:0000256" key="5">
    <source>
        <dbReference type="ARBA" id="ARBA00004246"/>
    </source>
</evidence>
<dbReference type="Pfam" id="PF14604">
    <property type="entry name" value="SH3_9"/>
    <property type="match status" value="1"/>
</dbReference>
<evidence type="ECO:0000256" key="11">
    <source>
        <dbReference type="ARBA" id="ARBA00004600"/>
    </source>
</evidence>
<evidence type="ECO:0000256" key="14">
    <source>
        <dbReference type="ARBA" id="ARBA00022490"/>
    </source>
</evidence>
<dbReference type="PRINTS" id="PR00452">
    <property type="entry name" value="SH3DOMAIN"/>
</dbReference>
<keyword evidence="24" id="KW-0206">Cytoskeleton</keyword>
<dbReference type="InterPro" id="IPR035716">
    <property type="entry name" value="Cortactin_SH3"/>
</dbReference>
<gene>
    <name evidence="30" type="ORF">IHE44_0006613</name>
    <name evidence="29" type="ORF">IHE44_003836</name>
</gene>
<evidence type="ECO:0000313" key="31">
    <source>
        <dbReference type="Proteomes" id="UP000618051"/>
    </source>
</evidence>
<evidence type="ECO:0000256" key="12">
    <source>
        <dbReference type="ARBA" id="ARBA00022443"/>
    </source>
</evidence>
<dbReference type="GO" id="GO:0006897">
    <property type="term" value="P:endocytosis"/>
    <property type="evidence" value="ECO:0007669"/>
    <property type="project" value="UniProtKB-KW"/>
</dbReference>
<dbReference type="PRINTS" id="PR00499">
    <property type="entry name" value="P67PHOX"/>
</dbReference>
<reference evidence="30 31" key="2">
    <citation type="journal article" date="2021" name="J. Hered.">
        <title>Feather Gene Expression Elucidates the Developmental Basis of Plumage Iridescence in African Starlings.</title>
        <authorList>
            <person name="Rubenstein D.R."/>
            <person name="Corvelo A."/>
            <person name="MacManes M.D."/>
            <person name="Maia R."/>
            <person name="Narzisi G."/>
            <person name="Rousaki A."/>
            <person name="Vandenabeele P."/>
            <person name="Shawkey M.D."/>
            <person name="Solomon J."/>
        </authorList>
    </citation>
    <scope>NUCLEOTIDE SEQUENCE [LARGE SCALE GENOMIC DNA]</scope>
    <source>
        <strain evidence="30">SS15</strain>
    </source>
</reference>
<evidence type="ECO:0000256" key="7">
    <source>
        <dbReference type="ARBA" id="ARBA00004466"/>
    </source>
</evidence>
<keyword evidence="14" id="KW-0963">Cytoplasm</keyword>
<dbReference type="GO" id="GO:0002102">
    <property type="term" value="C:podosome"/>
    <property type="evidence" value="ECO:0007669"/>
    <property type="project" value="UniProtKB-SubCell"/>
</dbReference>
<dbReference type="SUPFAM" id="SSF50044">
    <property type="entry name" value="SH3-domain"/>
    <property type="match status" value="1"/>
</dbReference>
<evidence type="ECO:0000256" key="25">
    <source>
        <dbReference type="ARBA" id="ARBA00023273"/>
    </source>
</evidence>
<dbReference type="Pfam" id="PF02218">
    <property type="entry name" value="HS1_rep"/>
    <property type="match status" value="5"/>
</dbReference>
<evidence type="ECO:0000256" key="24">
    <source>
        <dbReference type="ARBA" id="ARBA00023212"/>
    </source>
</evidence>
<accession>A0A835NKA1</accession>
<feature type="region of interest" description="Disordered" evidence="27">
    <location>
        <begin position="371"/>
        <end position="401"/>
    </location>
</feature>
<evidence type="ECO:0000256" key="19">
    <source>
        <dbReference type="ARBA" id="ARBA00022949"/>
    </source>
</evidence>
<dbReference type="PROSITE" id="PS51090">
    <property type="entry name" value="CORTACTIN"/>
    <property type="match status" value="6"/>
</dbReference>
<name>A0A835NKA1_9PASS</name>
<evidence type="ECO:0000256" key="1">
    <source>
        <dbReference type="ARBA" id="ARBA00004188"/>
    </source>
</evidence>
<dbReference type="OrthoDB" id="5971719at2759"/>
<keyword evidence="23" id="KW-0168">Coated pit</keyword>
<dbReference type="PANTHER" id="PTHR10829">
    <property type="entry name" value="CORTACTIN AND DREBRIN"/>
    <property type="match status" value="1"/>
</dbReference>
<dbReference type="GO" id="GO:0005884">
    <property type="term" value="C:actin filament"/>
    <property type="evidence" value="ECO:0007669"/>
    <property type="project" value="TreeGrafter"/>
</dbReference>
<evidence type="ECO:0000256" key="18">
    <source>
        <dbReference type="ARBA" id="ARBA00022824"/>
    </source>
</evidence>
<keyword evidence="21" id="KW-0175">Coiled coil</keyword>
<dbReference type="EMBL" id="JADDUC020000021">
    <property type="protein sequence ID" value="KAI1232772.1"/>
    <property type="molecule type" value="Genomic_DNA"/>
</dbReference>
<dbReference type="GO" id="GO:0043197">
    <property type="term" value="C:dendritic spine"/>
    <property type="evidence" value="ECO:0007669"/>
    <property type="project" value="UniProtKB-SubCell"/>
</dbReference>
<keyword evidence="22" id="KW-0472">Membrane</keyword>
<keyword evidence="17" id="KW-0677">Repeat</keyword>
<evidence type="ECO:0000256" key="2">
    <source>
        <dbReference type="ARBA" id="ARBA00004236"/>
    </source>
</evidence>
<dbReference type="GO" id="GO:0051015">
    <property type="term" value="F:actin filament binding"/>
    <property type="evidence" value="ECO:0007669"/>
    <property type="project" value="TreeGrafter"/>
</dbReference>
<feature type="domain" description="SH3" evidence="28">
    <location>
        <begin position="546"/>
        <end position="605"/>
    </location>
</feature>
<evidence type="ECO:0000256" key="23">
    <source>
        <dbReference type="ARBA" id="ARBA00023176"/>
    </source>
</evidence>
<feature type="region of interest" description="Disordered" evidence="27">
    <location>
        <begin position="444"/>
        <end position="469"/>
    </location>
</feature>
<evidence type="ECO:0000256" key="26">
    <source>
        <dbReference type="PROSITE-ProRule" id="PRU00192"/>
    </source>
</evidence>
<dbReference type="Gene3D" id="2.30.30.40">
    <property type="entry name" value="SH3 Domains"/>
    <property type="match status" value="1"/>
</dbReference>
<evidence type="ECO:0000256" key="8">
    <source>
        <dbReference type="ARBA" id="ARBA00004510"/>
    </source>
</evidence>
<evidence type="ECO:0000313" key="30">
    <source>
        <dbReference type="EMBL" id="KAI1232772.1"/>
    </source>
</evidence>
<dbReference type="InterPro" id="IPR036028">
    <property type="entry name" value="SH3-like_dom_sf"/>
</dbReference>
<evidence type="ECO:0000256" key="15">
    <source>
        <dbReference type="ARBA" id="ARBA00022553"/>
    </source>
</evidence>
<sequence>MTTHRLFPLKADELLHKSNELACEGIVTLLLLLVLQMWKATAGHTVSVSQDDGADDWETDPDFVNDVSEKEQRWGAKTVNGSGHQEHINIHQLRENVFQEHQNLKERELQTGPKASHGYGGKFGVEQDRMDKDFVELLSLNFTNFFQSAVGHEYQSKLSKHCSQVDSVKGFGGKFGVQTDRVDQSAVGFEYQGKTEKHPSQKDYSSGFGGKYGVQADRVDKSAVGFDYQGKTEKHDSQKDYSKGFGGKYGVDKDKVDKSAVGFEYQGKTEKHESQKDYVKGFGGKFGVQTDRQDKCALGWDHQEKVQLHESQKDYSKGFGGKYGVQKDRMDKNAATFEDIEKPTSTYQKTKPVEAVANKTSSIRANFENLAKEKEQEDRRKAEAERAQRMAREKQEQEEARRKLEVSEIQIPLEQPGFNAMLGETRTFEKRFLLSSWPLKLKEQAKAKKQTPPASPVAQVAEQKAPSSPVYEDAVSYEAGSAYKSSSPSYPAAREPEAGYKAAQPDYQEAVSQREAEYEPETVYEVAGAADHYQAEENTYDEYENELGITAIALYDYQAAGDDEISFDPDDIITNIEMIDDGWWRGVCKGRYGLFPANYVELRQTPQNSPILLSPFGFSPGFQPESIPSW</sequence>
<comment type="caution">
    <text evidence="29">The sequence shown here is derived from an EMBL/GenBank/DDBJ whole genome shotgun (WGS) entry which is preliminary data.</text>
</comment>
<keyword evidence="13" id="KW-1003">Cell membrane</keyword>
<proteinExistence type="predicted"/>
<dbReference type="PROSITE" id="PS50002">
    <property type="entry name" value="SH3"/>
    <property type="match status" value="1"/>
</dbReference>
<dbReference type="SMART" id="SM00326">
    <property type="entry name" value="SH3"/>
    <property type="match status" value="1"/>
</dbReference>
<dbReference type="FunFam" id="2.30.30.40:FF:000087">
    <property type="entry name" value="Src substrate cortactin"/>
    <property type="match status" value="1"/>
</dbReference>
<dbReference type="CDD" id="cd11959">
    <property type="entry name" value="SH3_Cortactin"/>
    <property type="match status" value="1"/>
</dbReference>
<evidence type="ECO:0000256" key="21">
    <source>
        <dbReference type="ARBA" id="ARBA00023054"/>
    </source>
</evidence>
<dbReference type="GO" id="GO:0030027">
    <property type="term" value="C:lamellipodium"/>
    <property type="evidence" value="ECO:0007669"/>
    <property type="project" value="UniProtKB-SubCell"/>
</dbReference>
<keyword evidence="19" id="KW-0965">Cell junction</keyword>
<dbReference type="AlphaFoldDB" id="A0A835NKA1"/>
<evidence type="ECO:0000256" key="9">
    <source>
        <dbReference type="ARBA" id="ARBA00004544"/>
    </source>
</evidence>
<dbReference type="GO" id="GO:0005905">
    <property type="term" value="C:clathrin-coated pit"/>
    <property type="evidence" value="ECO:0007669"/>
    <property type="project" value="UniProtKB-SubCell"/>
</dbReference>
<dbReference type="InterPro" id="IPR001452">
    <property type="entry name" value="SH3_domain"/>
</dbReference>
<organism evidence="29">
    <name type="scientific">Lamprotornis superbus</name>
    <dbReference type="NCBI Taxonomy" id="245042"/>
    <lineage>
        <taxon>Eukaryota</taxon>
        <taxon>Metazoa</taxon>
        <taxon>Chordata</taxon>
        <taxon>Craniata</taxon>
        <taxon>Vertebrata</taxon>
        <taxon>Euteleostomi</taxon>
        <taxon>Archelosauria</taxon>
        <taxon>Archosauria</taxon>
        <taxon>Dinosauria</taxon>
        <taxon>Saurischia</taxon>
        <taxon>Theropoda</taxon>
        <taxon>Coelurosauria</taxon>
        <taxon>Aves</taxon>
        <taxon>Neognathae</taxon>
        <taxon>Neoaves</taxon>
        <taxon>Telluraves</taxon>
        <taxon>Australaves</taxon>
        <taxon>Passeriformes</taxon>
        <taxon>Sturnidae</taxon>
        <taxon>Lamprotornis</taxon>
    </lineage>
</organism>
<dbReference type="GO" id="GO:0016477">
    <property type="term" value="P:cell migration"/>
    <property type="evidence" value="ECO:0007669"/>
    <property type="project" value="TreeGrafter"/>
</dbReference>
<evidence type="ECO:0000256" key="22">
    <source>
        <dbReference type="ARBA" id="ARBA00023136"/>
    </source>
</evidence>
<feature type="compositionally biased region" description="Low complexity" evidence="27">
    <location>
        <begin position="482"/>
        <end position="493"/>
    </location>
</feature>
<evidence type="ECO:0000259" key="28">
    <source>
        <dbReference type="PROSITE" id="PS50002"/>
    </source>
</evidence>
<evidence type="ECO:0000256" key="3">
    <source>
        <dbReference type="ARBA" id="ARBA00004240"/>
    </source>
</evidence>
<keyword evidence="12 26" id="KW-0728">SH3 domain</keyword>
<reference evidence="29" key="1">
    <citation type="submission" date="2020-10" db="EMBL/GenBank/DDBJ databases">
        <title>Feather gene expression reveals the developmental basis of iridescence in African starlings.</title>
        <authorList>
            <person name="Rubenstein D.R."/>
        </authorList>
    </citation>
    <scope>NUCLEOTIDE SEQUENCE</scope>
    <source>
        <strain evidence="29">SS15</strain>
        <tissue evidence="29">Liver</tissue>
    </source>
</reference>
<evidence type="ECO:0000256" key="4">
    <source>
        <dbReference type="ARBA" id="ARBA00004245"/>
    </source>
</evidence>
<keyword evidence="15" id="KW-0597">Phosphoprotein</keyword>
<feature type="region of interest" description="Disordered" evidence="27">
    <location>
        <begin position="482"/>
        <end position="515"/>
    </location>
</feature>
<dbReference type="GO" id="GO:0005886">
    <property type="term" value="C:plasma membrane"/>
    <property type="evidence" value="ECO:0007669"/>
    <property type="project" value="UniProtKB-SubCell"/>
</dbReference>
<dbReference type="GO" id="GO:0001726">
    <property type="term" value="C:ruffle"/>
    <property type="evidence" value="ECO:0007669"/>
    <property type="project" value="UniProtKB-SubCell"/>
</dbReference>
<dbReference type="EMBL" id="JADDUC010000166">
    <property type="protein sequence ID" value="KAG0116601.1"/>
    <property type="molecule type" value="Genomic_DNA"/>
</dbReference>
<dbReference type="GO" id="GO:0030864">
    <property type="term" value="C:cortical actin cytoskeleton"/>
    <property type="evidence" value="ECO:0007669"/>
    <property type="project" value="TreeGrafter"/>
</dbReference>
<evidence type="ECO:0000256" key="27">
    <source>
        <dbReference type="SAM" id="MobiDB-lite"/>
    </source>
</evidence>
<reference evidence="30" key="3">
    <citation type="submission" date="2022-01" db="EMBL/GenBank/DDBJ databases">
        <authorList>
            <person name="Rubenstein D.R."/>
        </authorList>
    </citation>
    <scope>NUCLEOTIDE SEQUENCE</scope>
    <source>
        <strain evidence="30">SS15</strain>
        <tissue evidence="30">Liver</tissue>
    </source>
</reference>
<dbReference type="GO" id="GO:0030427">
    <property type="term" value="C:site of polarized growth"/>
    <property type="evidence" value="ECO:0007669"/>
    <property type="project" value="TreeGrafter"/>
</dbReference>
<evidence type="ECO:0000256" key="16">
    <source>
        <dbReference type="ARBA" id="ARBA00022583"/>
    </source>
</evidence>
<dbReference type="GO" id="GO:0005783">
    <property type="term" value="C:endoplasmic reticulum"/>
    <property type="evidence" value="ECO:0007669"/>
    <property type="project" value="UniProtKB-SubCell"/>
</dbReference>
<evidence type="ECO:0000256" key="13">
    <source>
        <dbReference type="ARBA" id="ARBA00022475"/>
    </source>
</evidence>
<protein>
    <recommendedName>
        <fullName evidence="28">SH3 domain-containing protein</fullName>
    </recommendedName>
</protein>
<keyword evidence="25" id="KW-0966">Cell projection</keyword>
<dbReference type="GO" id="GO:0005925">
    <property type="term" value="C:focal adhesion"/>
    <property type="evidence" value="ECO:0007669"/>
    <property type="project" value="UniProtKB-SubCell"/>
</dbReference>
<evidence type="ECO:0000256" key="6">
    <source>
        <dbReference type="ARBA" id="ARBA00004279"/>
    </source>
</evidence>
<keyword evidence="18" id="KW-0256">Endoplasmic reticulum</keyword>
<dbReference type="PANTHER" id="PTHR10829:SF15">
    <property type="entry name" value="SRC SUBSTRATE CORTACTIN"/>
    <property type="match status" value="1"/>
</dbReference>
<evidence type="ECO:0000256" key="10">
    <source>
        <dbReference type="ARBA" id="ARBA00004552"/>
    </source>
</evidence>
<dbReference type="GO" id="GO:0030833">
    <property type="term" value="P:regulation of actin filament polymerization"/>
    <property type="evidence" value="ECO:0007669"/>
    <property type="project" value="TreeGrafter"/>
</dbReference>
<keyword evidence="31" id="KW-1185">Reference proteome</keyword>
<comment type="subcellular location">
    <subcellularLocation>
        <location evidence="5">Cell junction</location>
        <location evidence="5">Focal adhesion</location>
    </subcellularLocation>
    <subcellularLocation>
        <location evidence="2">Cell membrane</location>
    </subcellularLocation>
    <subcellularLocation>
        <location evidence="6">Cell projection</location>
        <location evidence="6">Dendrite</location>
    </subcellularLocation>
    <subcellularLocation>
        <location evidence="10">Cell projection</location>
        <location evidence="10">Dendritic spine</location>
    </subcellularLocation>
    <subcellularLocation>
        <location evidence="8">Cell projection</location>
        <location evidence="8">Lamellipodium</location>
    </subcellularLocation>
    <subcellularLocation>
        <location evidence="1">Cell projection</location>
        <location evidence="1">Podosome</location>
    </subcellularLocation>
    <subcellularLocation>
        <location evidence="7">Cell projection</location>
        <location evidence="7">Ruffle</location>
    </subcellularLocation>
    <subcellularLocation>
        <location evidence="9">Cytoplasm</location>
        <location evidence="9">Cell cortex</location>
    </subcellularLocation>
    <subcellularLocation>
        <location evidence="4">Cytoplasm</location>
        <location evidence="4">Cytoskeleton</location>
    </subcellularLocation>
    <subcellularLocation>
        <location evidence="3">Endoplasmic reticulum</location>
    </subcellularLocation>
    <subcellularLocation>
        <location evidence="11">Membrane</location>
        <location evidence="11">Clathrin-coated pit</location>
    </subcellularLocation>
</comment>